<evidence type="ECO:0000313" key="4">
    <source>
        <dbReference type="EMBL" id="TGD76133.1"/>
    </source>
</evidence>
<dbReference type="InterPro" id="IPR041586">
    <property type="entry name" value="PsrA_TetR_C"/>
</dbReference>
<evidence type="ECO:0000256" key="1">
    <source>
        <dbReference type="ARBA" id="ARBA00023125"/>
    </source>
</evidence>
<evidence type="ECO:0000259" key="3">
    <source>
        <dbReference type="PROSITE" id="PS50977"/>
    </source>
</evidence>
<accession>A0A4Z0M8V1</accession>
<dbReference type="InterPro" id="IPR001647">
    <property type="entry name" value="HTH_TetR"/>
</dbReference>
<comment type="caution">
    <text evidence="2">Lacks conserved residue(s) required for the propagation of feature annotation.</text>
</comment>
<dbReference type="SUPFAM" id="SSF46689">
    <property type="entry name" value="Homeodomain-like"/>
    <property type="match status" value="1"/>
</dbReference>
<evidence type="ECO:0000256" key="2">
    <source>
        <dbReference type="PROSITE-ProRule" id="PRU00335"/>
    </source>
</evidence>
<dbReference type="PROSITE" id="PS50977">
    <property type="entry name" value="HTH_TETR_2"/>
    <property type="match status" value="1"/>
</dbReference>
<dbReference type="Proteomes" id="UP000298050">
    <property type="component" value="Unassembled WGS sequence"/>
</dbReference>
<reference evidence="4 5" key="1">
    <citation type="submission" date="2019-04" db="EMBL/GenBank/DDBJ databases">
        <title>Taxonomy of novel Haliea sp. from mangrove soil of West Coast of India.</title>
        <authorList>
            <person name="Verma A."/>
            <person name="Kumar P."/>
            <person name="Krishnamurthi S."/>
        </authorList>
    </citation>
    <scope>NUCLEOTIDE SEQUENCE [LARGE SCALE GENOMIC DNA]</scope>
    <source>
        <strain evidence="4 5">SAOS-164</strain>
    </source>
</reference>
<protein>
    <submittedName>
        <fullName evidence="4">TetR/AcrR family transcriptional regulator</fullName>
    </submittedName>
</protein>
<dbReference type="InterPro" id="IPR050109">
    <property type="entry name" value="HTH-type_TetR-like_transc_reg"/>
</dbReference>
<dbReference type="Pfam" id="PF17939">
    <property type="entry name" value="TetR_C_30"/>
    <property type="match status" value="1"/>
</dbReference>
<dbReference type="RefSeq" id="WP_135440710.1">
    <property type="nucleotide sequence ID" value="NZ_SRLE01000001.1"/>
</dbReference>
<evidence type="ECO:0000313" key="5">
    <source>
        <dbReference type="Proteomes" id="UP000298050"/>
    </source>
</evidence>
<dbReference type="Pfam" id="PF00440">
    <property type="entry name" value="TetR_N"/>
    <property type="match status" value="1"/>
</dbReference>
<dbReference type="AlphaFoldDB" id="A0A4Z0M8V1"/>
<name>A0A4Z0M8V1_9GAMM</name>
<sequence>MDKTSAVANAASRGSAADAILDAAEALFGRHGIDGVSLRQIATTAGSANNSAVQYHFGSKEGLIRAIFDRRMASLEIARSEHLAAARSADQDAEAASLLRALLLPIAEERDSAGRCSFAAFLLGLRLFGDIRQWNRYTETAHVTREIDSSLRAAVDWLSAEEFSVRLLGAVAVFLIAVVDWDRGATPGGPHCPEARDAHLQRAVAFAAAGLLAPAPDD</sequence>
<feature type="domain" description="HTH tetR-type" evidence="3">
    <location>
        <begin position="14"/>
        <end position="75"/>
    </location>
</feature>
<comment type="caution">
    <text evidence="4">The sequence shown here is derived from an EMBL/GenBank/DDBJ whole genome shotgun (WGS) entry which is preliminary data.</text>
</comment>
<gene>
    <name evidence="4" type="ORF">E4634_00875</name>
</gene>
<dbReference type="PANTHER" id="PTHR30055:SF235">
    <property type="entry name" value="TRANSCRIPTIONAL REGULATORY PROTEIN"/>
    <property type="match status" value="1"/>
</dbReference>
<keyword evidence="5" id="KW-1185">Reference proteome</keyword>
<dbReference type="OrthoDB" id="2356263at2"/>
<dbReference type="GO" id="GO:0000976">
    <property type="term" value="F:transcription cis-regulatory region binding"/>
    <property type="evidence" value="ECO:0007669"/>
    <property type="project" value="TreeGrafter"/>
</dbReference>
<dbReference type="PANTHER" id="PTHR30055">
    <property type="entry name" value="HTH-TYPE TRANSCRIPTIONAL REGULATOR RUTR"/>
    <property type="match status" value="1"/>
</dbReference>
<dbReference type="GO" id="GO:0003700">
    <property type="term" value="F:DNA-binding transcription factor activity"/>
    <property type="evidence" value="ECO:0007669"/>
    <property type="project" value="TreeGrafter"/>
</dbReference>
<proteinExistence type="predicted"/>
<dbReference type="Gene3D" id="1.10.357.10">
    <property type="entry name" value="Tetracycline Repressor, domain 2"/>
    <property type="match status" value="1"/>
</dbReference>
<organism evidence="4 5">
    <name type="scientific">Mangrovimicrobium sediminis</name>
    <dbReference type="NCBI Taxonomy" id="2562682"/>
    <lineage>
        <taxon>Bacteria</taxon>
        <taxon>Pseudomonadati</taxon>
        <taxon>Pseudomonadota</taxon>
        <taxon>Gammaproteobacteria</taxon>
        <taxon>Cellvibrionales</taxon>
        <taxon>Halieaceae</taxon>
        <taxon>Mangrovimicrobium</taxon>
    </lineage>
</organism>
<dbReference type="EMBL" id="SRLE01000001">
    <property type="protein sequence ID" value="TGD76133.1"/>
    <property type="molecule type" value="Genomic_DNA"/>
</dbReference>
<keyword evidence="1 2" id="KW-0238">DNA-binding</keyword>
<dbReference type="InterPro" id="IPR009057">
    <property type="entry name" value="Homeodomain-like_sf"/>
</dbReference>